<feature type="region of interest" description="Disordered" evidence="2">
    <location>
        <begin position="125"/>
        <end position="178"/>
    </location>
</feature>
<name>A0AAV8AA91_9EUKA</name>
<feature type="compositionally biased region" description="Basic and acidic residues" evidence="2">
    <location>
        <begin position="143"/>
        <end position="178"/>
    </location>
</feature>
<dbReference type="Gene3D" id="2.30.29.30">
    <property type="entry name" value="Pleckstrin-homology domain (PH domain)/Phosphotyrosine-binding domain (PTB)"/>
    <property type="match status" value="1"/>
</dbReference>
<dbReference type="AlphaFoldDB" id="A0AAV8AA91"/>
<feature type="domain" description="DH" evidence="4">
    <location>
        <begin position="38"/>
        <end position="334"/>
    </location>
</feature>
<organism evidence="5 6">
    <name type="scientific">Anaeramoeba flamelloides</name>
    <dbReference type="NCBI Taxonomy" id="1746091"/>
    <lineage>
        <taxon>Eukaryota</taxon>
        <taxon>Metamonada</taxon>
        <taxon>Anaeramoebidae</taxon>
        <taxon>Anaeramoeba</taxon>
    </lineage>
</organism>
<dbReference type="EMBL" id="JANTQA010000012">
    <property type="protein sequence ID" value="KAJ3450469.1"/>
    <property type="molecule type" value="Genomic_DNA"/>
</dbReference>
<sequence>MNETKKNEKEKEITLIQTQLKRHLELKNKNKLQFRFENRERGLDELISTEQTYCDRLKTLIKIFANPLSGNTSTNKNSPTLNESSKKRNNKKFDLSMLEYTTIFQNVEAISDYHSKTILTSLEERLGRERSQEPKLNETNGNRQKDFENENKKVEFQPKEKTNKKEQEEKEKENKIENKTENKIENKIVNKIENKTEKKEGKQKKGEKENKKQIEQKPKTKKTVLIGKCFQEWRILPKLYKHYCEGYEEGLKLLTTLREKRDNLQNFLMDTKHSQEAQNLDLTSFLILPIQRLPRYNLLLSEILKYTDEEHPDYQDINETIGYIQKVANEINQHLNFLEQQRELYELQSRMAKFKVVKNGRRLVRSQTFQKVSPYGVVQKRHFFLFNDVLIYCSKKFSKYKFKKSIDVNNSWIQDMPKTNKLKNVFLIVGQKKTLTVSAINEKKKQKWIKVMTELINELVEKKKTKKKIQRKNAKLSKKIIEMFLLNLSILKILKNLSPPDLKSGSFSNTDIFGIIEIEQINNTVPNSPIIVRYNSSNAIHSHNKNKKQTQNLNKIKKQNPNKKQTQNPNKKQNPNKNQNQNRKIGNRRNYRKYSKINTDRKRLTIALMNSKSRNSLSQKAMPSKRMSVSLNFVQILRKIDGPPPTLPKKLNQKERKLRLSKLAQKKNNNLKIDEKKMDLDKGKETKEEEIETKTKNDIGPKTKSEKEEKKNGNEMNESSKNDIEEKVIKDIEEKVKKDIEEKVKIKEEKKAGKGEINN</sequence>
<evidence type="ECO:0000256" key="2">
    <source>
        <dbReference type="SAM" id="MobiDB-lite"/>
    </source>
</evidence>
<evidence type="ECO:0000259" key="4">
    <source>
        <dbReference type="PROSITE" id="PS50010"/>
    </source>
</evidence>
<dbReference type="InterPro" id="IPR001331">
    <property type="entry name" value="GDS_CDC24_CS"/>
</dbReference>
<dbReference type="PROSITE" id="PS50010">
    <property type="entry name" value="DH_2"/>
    <property type="match status" value="1"/>
</dbReference>
<feature type="compositionally biased region" description="Basic and acidic residues" evidence="2">
    <location>
        <begin position="125"/>
        <end position="136"/>
    </location>
</feature>
<evidence type="ECO:0000259" key="3">
    <source>
        <dbReference type="PROSITE" id="PS50003"/>
    </source>
</evidence>
<feature type="region of interest" description="Disordered" evidence="2">
    <location>
        <begin position="558"/>
        <end position="600"/>
    </location>
</feature>
<dbReference type="GO" id="GO:0035556">
    <property type="term" value="P:intracellular signal transduction"/>
    <property type="evidence" value="ECO:0007669"/>
    <property type="project" value="InterPro"/>
</dbReference>
<feature type="coiled-coil region" evidence="1">
    <location>
        <begin position="452"/>
        <end position="479"/>
    </location>
</feature>
<feature type="compositionally biased region" description="Polar residues" evidence="2">
    <location>
        <begin position="68"/>
        <end position="83"/>
    </location>
</feature>
<protein>
    <submittedName>
        <fullName evidence="5">Faciogenital dysplasia protein</fullName>
    </submittedName>
</protein>
<dbReference type="PANTHER" id="PTHR12673">
    <property type="entry name" value="FACIOGENITAL DYSPLASIA PROTEIN"/>
    <property type="match status" value="1"/>
</dbReference>
<accession>A0AAV8AA91</accession>
<dbReference type="InterPro" id="IPR011993">
    <property type="entry name" value="PH-like_dom_sf"/>
</dbReference>
<dbReference type="GO" id="GO:0005085">
    <property type="term" value="F:guanyl-nucleotide exchange factor activity"/>
    <property type="evidence" value="ECO:0007669"/>
    <property type="project" value="UniProtKB-KW"/>
</dbReference>
<dbReference type="PROSITE" id="PS50003">
    <property type="entry name" value="PH_DOMAIN"/>
    <property type="match status" value="1"/>
</dbReference>
<gene>
    <name evidence="5" type="ORF">M0812_06649</name>
</gene>
<dbReference type="InterPro" id="IPR001849">
    <property type="entry name" value="PH_domain"/>
</dbReference>
<feature type="region of interest" description="Disordered" evidence="2">
    <location>
        <begin position="192"/>
        <end position="216"/>
    </location>
</feature>
<dbReference type="PROSITE" id="PS00741">
    <property type="entry name" value="DH_1"/>
    <property type="match status" value="1"/>
</dbReference>
<feature type="region of interest" description="Disordered" evidence="2">
    <location>
        <begin position="67"/>
        <end position="88"/>
    </location>
</feature>
<reference evidence="5" key="1">
    <citation type="submission" date="2022-08" db="EMBL/GenBank/DDBJ databases">
        <title>Novel sulphate-reducing endosymbionts in the free-living metamonad Anaeramoeba.</title>
        <authorList>
            <person name="Jerlstrom-Hultqvist J."/>
            <person name="Cepicka I."/>
            <person name="Gallot-Lavallee L."/>
            <person name="Salas-Leiva D."/>
            <person name="Curtis B.A."/>
            <person name="Zahonova K."/>
            <person name="Pipaliya S."/>
            <person name="Dacks J."/>
            <person name="Roger A.J."/>
        </authorList>
    </citation>
    <scope>NUCLEOTIDE SEQUENCE</scope>
    <source>
        <strain evidence="5">Busselton2</strain>
    </source>
</reference>
<dbReference type="SMART" id="SM00325">
    <property type="entry name" value="RhoGEF"/>
    <property type="match status" value="1"/>
</dbReference>
<dbReference type="Gene3D" id="1.20.900.10">
    <property type="entry name" value="Dbl homology (DH) domain"/>
    <property type="match status" value="1"/>
</dbReference>
<proteinExistence type="predicted"/>
<feature type="compositionally biased region" description="Low complexity" evidence="2">
    <location>
        <begin position="562"/>
        <end position="582"/>
    </location>
</feature>
<dbReference type="Pfam" id="PF00621">
    <property type="entry name" value="RhoGEF"/>
    <property type="match status" value="1"/>
</dbReference>
<evidence type="ECO:0000256" key="1">
    <source>
        <dbReference type="SAM" id="Coils"/>
    </source>
</evidence>
<feature type="region of interest" description="Disordered" evidence="2">
    <location>
        <begin position="740"/>
        <end position="759"/>
    </location>
</feature>
<dbReference type="GO" id="GO:0005737">
    <property type="term" value="C:cytoplasm"/>
    <property type="evidence" value="ECO:0007669"/>
    <property type="project" value="TreeGrafter"/>
</dbReference>
<dbReference type="SMART" id="SM00233">
    <property type="entry name" value="PH"/>
    <property type="match status" value="1"/>
</dbReference>
<keyword evidence="1" id="KW-0175">Coiled coil</keyword>
<comment type="caution">
    <text evidence="5">The sequence shown here is derived from an EMBL/GenBank/DDBJ whole genome shotgun (WGS) entry which is preliminary data.</text>
</comment>
<dbReference type="Proteomes" id="UP001146793">
    <property type="component" value="Unassembled WGS sequence"/>
</dbReference>
<dbReference type="CDD" id="cd00160">
    <property type="entry name" value="RhoGEF"/>
    <property type="match status" value="1"/>
</dbReference>
<dbReference type="InterPro" id="IPR051092">
    <property type="entry name" value="FYVE_RhoGEF_PH"/>
</dbReference>
<dbReference type="InterPro" id="IPR035899">
    <property type="entry name" value="DBL_dom_sf"/>
</dbReference>
<evidence type="ECO:0000313" key="6">
    <source>
        <dbReference type="Proteomes" id="UP001146793"/>
    </source>
</evidence>
<dbReference type="PANTHER" id="PTHR12673:SF159">
    <property type="entry name" value="LD03170P"/>
    <property type="match status" value="1"/>
</dbReference>
<dbReference type="InterPro" id="IPR000219">
    <property type="entry name" value="DH_dom"/>
</dbReference>
<feature type="compositionally biased region" description="Basic residues" evidence="2">
    <location>
        <begin position="585"/>
        <end position="595"/>
    </location>
</feature>
<dbReference type="SUPFAM" id="SSF48065">
    <property type="entry name" value="DBL homology domain (DH-domain)"/>
    <property type="match status" value="1"/>
</dbReference>
<dbReference type="Pfam" id="PF00169">
    <property type="entry name" value="PH"/>
    <property type="match status" value="1"/>
</dbReference>
<evidence type="ECO:0000313" key="5">
    <source>
        <dbReference type="EMBL" id="KAJ3450469.1"/>
    </source>
</evidence>
<dbReference type="SUPFAM" id="SSF50729">
    <property type="entry name" value="PH domain-like"/>
    <property type="match status" value="1"/>
</dbReference>
<feature type="domain" description="PH" evidence="3">
    <location>
        <begin position="355"/>
        <end position="457"/>
    </location>
</feature>
<feature type="region of interest" description="Disordered" evidence="2">
    <location>
        <begin position="674"/>
        <end position="729"/>
    </location>
</feature>